<evidence type="ECO:0000313" key="2">
    <source>
        <dbReference type="EMBL" id="PVH66890.1"/>
    </source>
</evidence>
<accession>A0A2T8KXI2</accession>
<dbReference type="Proteomes" id="UP000243499">
    <property type="component" value="Chromosome 1"/>
</dbReference>
<sequence>MTVLPREKRKKGTAAARPFHPRGPRVTLAPGWGPSPRAPPSSLPLLPLATSPSPPVCIAFPSSPRVSPRLSPPRPLLALLAKPPPSPPPPTQKRGRLLSRGAAEASRPLHRCPAVGWFRAAPERSEPRAAAQRSSYHIGFH</sequence>
<organism evidence="2">
    <name type="scientific">Panicum hallii</name>
    <dbReference type="NCBI Taxonomy" id="206008"/>
    <lineage>
        <taxon>Eukaryota</taxon>
        <taxon>Viridiplantae</taxon>
        <taxon>Streptophyta</taxon>
        <taxon>Embryophyta</taxon>
        <taxon>Tracheophyta</taxon>
        <taxon>Spermatophyta</taxon>
        <taxon>Magnoliopsida</taxon>
        <taxon>Liliopsida</taxon>
        <taxon>Poales</taxon>
        <taxon>Poaceae</taxon>
        <taxon>PACMAD clade</taxon>
        <taxon>Panicoideae</taxon>
        <taxon>Panicodae</taxon>
        <taxon>Paniceae</taxon>
        <taxon>Panicinae</taxon>
        <taxon>Panicum</taxon>
        <taxon>Panicum sect. Panicum</taxon>
    </lineage>
</organism>
<feature type="region of interest" description="Disordered" evidence="1">
    <location>
        <begin position="62"/>
        <end position="107"/>
    </location>
</feature>
<gene>
    <name evidence="2" type="ORF">PAHAL_1G376700</name>
</gene>
<dbReference type="Gramene" id="PVH66890">
    <property type="protein sequence ID" value="PVH66890"/>
    <property type="gene ID" value="PAHAL_1G376700"/>
</dbReference>
<dbReference type="AlphaFoldDB" id="A0A2T8KXI2"/>
<name>A0A2T8KXI2_9POAL</name>
<reference evidence="2" key="1">
    <citation type="submission" date="2018-04" db="EMBL/GenBank/DDBJ databases">
        <title>WGS assembly of Panicum hallii.</title>
        <authorList>
            <person name="Lovell J."/>
            <person name="Jenkins J."/>
            <person name="Lowry D."/>
            <person name="Mamidi S."/>
            <person name="Sreedasyam A."/>
            <person name="Weng X."/>
            <person name="Barry K."/>
            <person name="Bonette J."/>
            <person name="Campitelli B."/>
            <person name="Daum C."/>
            <person name="Gordon S."/>
            <person name="Gould B."/>
            <person name="Lipzen A."/>
            <person name="Macqueen A."/>
            <person name="Palacio-Mejia J."/>
            <person name="Plott C."/>
            <person name="Shakirov E."/>
            <person name="Shu S."/>
            <person name="Yoshinaga Y."/>
            <person name="Zane M."/>
            <person name="Rokhsar D."/>
            <person name="Grimwood J."/>
            <person name="Schmutz J."/>
            <person name="Juenger T."/>
        </authorList>
    </citation>
    <scope>NUCLEOTIDE SEQUENCE [LARGE SCALE GENOMIC DNA]</scope>
    <source>
        <strain evidence="2">FIL2</strain>
    </source>
</reference>
<proteinExistence type="predicted"/>
<protein>
    <submittedName>
        <fullName evidence="2">Uncharacterized protein</fullName>
    </submittedName>
</protein>
<feature type="compositionally biased region" description="Pro residues" evidence="1">
    <location>
        <begin position="82"/>
        <end position="91"/>
    </location>
</feature>
<feature type="region of interest" description="Disordered" evidence="1">
    <location>
        <begin position="1"/>
        <end position="47"/>
    </location>
</feature>
<dbReference type="EMBL" id="CM008046">
    <property type="protein sequence ID" value="PVH66890.1"/>
    <property type="molecule type" value="Genomic_DNA"/>
</dbReference>
<evidence type="ECO:0000256" key="1">
    <source>
        <dbReference type="SAM" id="MobiDB-lite"/>
    </source>
</evidence>